<keyword evidence="9 14" id="KW-0472">Membrane</keyword>
<comment type="function">
    <text evidence="14">Catalyzes the dephosphorylation of undecaprenyl diphosphate (UPP). Confers resistance to bacitracin.</text>
</comment>
<keyword evidence="7 14" id="KW-0378">Hydrolase</keyword>
<feature type="transmembrane region" description="Helical" evidence="14">
    <location>
        <begin position="40"/>
        <end position="59"/>
    </location>
</feature>
<dbReference type="Pfam" id="PF02673">
    <property type="entry name" value="BacA"/>
    <property type="match status" value="1"/>
</dbReference>
<dbReference type="InterPro" id="IPR003824">
    <property type="entry name" value="UppP"/>
</dbReference>
<gene>
    <name evidence="14" type="primary">uppP</name>
    <name evidence="15" type="ORF">E3J84_04895</name>
</gene>
<evidence type="ECO:0000256" key="5">
    <source>
        <dbReference type="ARBA" id="ARBA00022475"/>
    </source>
</evidence>
<dbReference type="EMBL" id="SOKJ01000277">
    <property type="protein sequence ID" value="TET09630.1"/>
    <property type="molecule type" value="Genomic_DNA"/>
</dbReference>
<evidence type="ECO:0000256" key="13">
    <source>
        <dbReference type="ARBA" id="ARBA00047594"/>
    </source>
</evidence>
<accession>A0A523RV09</accession>
<keyword evidence="6 14" id="KW-0812">Transmembrane</keyword>
<dbReference type="EC" id="3.6.1.27" evidence="3 14"/>
<evidence type="ECO:0000256" key="2">
    <source>
        <dbReference type="ARBA" id="ARBA00010621"/>
    </source>
</evidence>
<feature type="transmembrane region" description="Helical" evidence="14">
    <location>
        <begin position="229"/>
        <end position="250"/>
    </location>
</feature>
<dbReference type="PANTHER" id="PTHR30622:SF2">
    <property type="entry name" value="UNDECAPRENYL-DIPHOSPHATASE"/>
    <property type="match status" value="1"/>
</dbReference>
<feature type="transmembrane region" description="Helical" evidence="14">
    <location>
        <begin position="86"/>
        <end position="104"/>
    </location>
</feature>
<sequence>MNTIQALILGIVQGITEFLPVSSSGHLVIMQHYLGFREPLLLFDVMLHVATLAAVVIYFRQDLWGMILSLIRLKKKNPEEILHRKMFYFILLGTIPTGALGIFFNRWIKFFFVSVIFTSFMLLFTGILLWVSERKEKPEGKKSLEKEGPGKGIGKMRATDALLIGIMQGVAIMPGISRSGATISTGLLRGIKKELAFRYSFLLSIPAITGALGLQLRKAFLEKNLPSHLLPWVAGALSAAVIGYLSLILLRKAVIKKRLSIFAYYCWIVGTASLLIQAWGRL</sequence>
<dbReference type="GO" id="GO:0046677">
    <property type="term" value="P:response to antibiotic"/>
    <property type="evidence" value="ECO:0007669"/>
    <property type="project" value="UniProtKB-UniRule"/>
</dbReference>
<evidence type="ECO:0000256" key="14">
    <source>
        <dbReference type="HAMAP-Rule" id="MF_01006"/>
    </source>
</evidence>
<evidence type="ECO:0000256" key="8">
    <source>
        <dbReference type="ARBA" id="ARBA00022989"/>
    </source>
</evidence>
<organism evidence="15 16">
    <name type="scientific">Aerophobetes bacterium</name>
    <dbReference type="NCBI Taxonomy" id="2030807"/>
    <lineage>
        <taxon>Bacteria</taxon>
        <taxon>Candidatus Aerophobota</taxon>
    </lineage>
</organism>
<comment type="miscellaneous">
    <text evidence="14">Bacitracin is thought to be involved in the inhibition of peptidoglycan synthesis by sequestering undecaprenyl diphosphate, thereby reducing the pool of lipid carrier available.</text>
</comment>
<dbReference type="PANTHER" id="PTHR30622">
    <property type="entry name" value="UNDECAPRENYL-DIPHOSPHATASE"/>
    <property type="match status" value="1"/>
</dbReference>
<evidence type="ECO:0000256" key="12">
    <source>
        <dbReference type="ARBA" id="ARBA00032932"/>
    </source>
</evidence>
<proteinExistence type="inferred from homology"/>
<dbReference type="GO" id="GO:0005886">
    <property type="term" value="C:plasma membrane"/>
    <property type="evidence" value="ECO:0007669"/>
    <property type="project" value="UniProtKB-SubCell"/>
</dbReference>
<dbReference type="GO" id="GO:0071555">
    <property type="term" value="P:cell wall organization"/>
    <property type="evidence" value="ECO:0007669"/>
    <property type="project" value="UniProtKB-KW"/>
</dbReference>
<dbReference type="HAMAP" id="MF_01006">
    <property type="entry name" value="Undec_diphosphatase"/>
    <property type="match status" value="1"/>
</dbReference>
<evidence type="ECO:0000313" key="16">
    <source>
        <dbReference type="Proteomes" id="UP000316360"/>
    </source>
</evidence>
<dbReference type="AlphaFoldDB" id="A0A523RV09"/>
<evidence type="ECO:0000256" key="4">
    <source>
        <dbReference type="ARBA" id="ARBA00021581"/>
    </source>
</evidence>
<keyword evidence="14" id="KW-0961">Cell wall biogenesis/degradation</keyword>
<keyword evidence="14" id="KW-0573">Peptidoglycan synthesis</keyword>
<keyword evidence="8 14" id="KW-1133">Transmembrane helix</keyword>
<comment type="similarity">
    <text evidence="2 14">Belongs to the UppP family.</text>
</comment>
<dbReference type="GO" id="GO:0050380">
    <property type="term" value="F:undecaprenyl-diphosphatase activity"/>
    <property type="evidence" value="ECO:0007669"/>
    <property type="project" value="UniProtKB-UniRule"/>
</dbReference>
<feature type="transmembrane region" description="Helical" evidence="14">
    <location>
        <begin position="262"/>
        <end position="280"/>
    </location>
</feature>
<evidence type="ECO:0000256" key="9">
    <source>
        <dbReference type="ARBA" id="ARBA00023136"/>
    </source>
</evidence>
<keyword evidence="14" id="KW-0133">Cell shape</keyword>
<comment type="catalytic activity">
    <reaction evidence="13 14">
        <text>di-trans,octa-cis-undecaprenyl diphosphate + H2O = di-trans,octa-cis-undecaprenyl phosphate + phosphate + H(+)</text>
        <dbReference type="Rhea" id="RHEA:28094"/>
        <dbReference type="ChEBI" id="CHEBI:15377"/>
        <dbReference type="ChEBI" id="CHEBI:15378"/>
        <dbReference type="ChEBI" id="CHEBI:43474"/>
        <dbReference type="ChEBI" id="CHEBI:58405"/>
        <dbReference type="ChEBI" id="CHEBI:60392"/>
        <dbReference type="EC" id="3.6.1.27"/>
    </reaction>
</comment>
<protein>
    <recommendedName>
        <fullName evidence="4 14">Undecaprenyl-diphosphatase</fullName>
        <ecNumber evidence="3 14">3.6.1.27</ecNumber>
    </recommendedName>
    <alternativeName>
        <fullName evidence="12 14">Bacitracin resistance protein</fullName>
    </alternativeName>
    <alternativeName>
        <fullName evidence="11 14">Undecaprenyl pyrophosphate phosphatase</fullName>
    </alternativeName>
</protein>
<dbReference type="GO" id="GO:0009252">
    <property type="term" value="P:peptidoglycan biosynthetic process"/>
    <property type="evidence" value="ECO:0007669"/>
    <property type="project" value="UniProtKB-KW"/>
</dbReference>
<evidence type="ECO:0000256" key="6">
    <source>
        <dbReference type="ARBA" id="ARBA00022692"/>
    </source>
</evidence>
<keyword evidence="5 14" id="KW-1003">Cell membrane</keyword>
<evidence type="ECO:0000256" key="11">
    <source>
        <dbReference type="ARBA" id="ARBA00032707"/>
    </source>
</evidence>
<evidence type="ECO:0000256" key="3">
    <source>
        <dbReference type="ARBA" id="ARBA00012374"/>
    </source>
</evidence>
<name>A0A523RV09_UNCAE</name>
<feature type="transmembrane region" description="Helical" evidence="14">
    <location>
        <begin position="196"/>
        <end position="217"/>
    </location>
</feature>
<evidence type="ECO:0000313" key="15">
    <source>
        <dbReference type="EMBL" id="TET09630.1"/>
    </source>
</evidence>
<evidence type="ECO:0000256" key="1">
    <source>
        <dbReference type="ARBA" id="ARBA00004651"/>
    </source>
</evidence>
<keyword evidence="10 14" id="KW-0046">Antibiotic resistance</keyword>
<evidence type="ECO:0000256" key="7">
    <source>
        <dbReference type="ARBA" id="ARBA00022801"/>
    </source>
</evidence>
<reference evidence="15 16" key="1">
    <citation type="submission" date="2019-03" db="EMBL/GenBank/DDBJ databases">
        <title>Metabolic potential of uncultured bacteria and archaea associated with petroleum seepage in deep-sea sediments.</title>
        <authorList>
            <person name="Dong X."/>
            <person name="Hubert C."/>
        </authorList>
    </citation>
    <scope>NUCLEOTIDE SEQUENCE [LARGE SCALE GENOMIC DNA]</scope>
    <source>
        <strain evidence="15">E44_bin7</strain>
    </source>
</reference>
<comment type="caution">
    <text evidence="15">The sequence shown here is derived from an EMBL/GenBank/DDBJ whole genome shotgun (WGS) entry which is preliminary data.</text>
</comment>
<dbReference type="GO" id="GO:0008360">
    <property type="term" value="P:regulation of cell shape"/>
    <property type="evidence" value="ECO:0007669"/>
    <property type="project" value="UniProtKB-KW"/>
</dbReference>
<feature type="transmembrane region" description="Helical" evidence="14">
    <location>
        <begin position="110"/>
        <end position="131"/>
    </location>
</feature>
<evidence type="ECO:0000256" key="10">
    <source>
        <dbReference type="ARBA" id="ARBA00023251"/>
    </source>
</evidence>
<comment type="subcellular location">
    <subcellularLocation>
        <location evidence="1 14">Cell membrane</location>
        <topology evidence="1 14">Multi-pass membrane protein</topology>
    </subcellularLocation>
</comment>
<dbReference type="Proteomes" id="UP000316360">
    <property type="component" value="Unassembled WGS sequence"/>
</dbReference>